<sequence>MLCETFSFQNYQKAVDNLIEYDEQKEYWPVVKEYLEILSSAIEDLQQGGTSRYKNIFEDASMEKYHNIDNYILSQVMHGYVSVAPLELSNEQWFRVFRMILLNYKIMICVFETVDLTLAYESNDITEGNGQEFARDLLYMFQKLHRKYRDYLPDGVSNDEWPLMCINDQARKSWRSITYVNLVLSGDESWHMDSDED</sequence>
<dbReference type="Proteomes" id="UP000203240">
    <property type="component" value="Segment"/>
</dbReference>
<dbReference type="RefSeq" id="YP_009049919.1">
    <property type="nucleotide sequence ID" value="NC_024625.1"/>
</dbReference>
<name>A0A068LRL5_9ABAC</name>
<evidence type="ECO:0000313" key="2">
    <source>
        <dbReference type="Proteomes" id="UP000203240"/>
    </source>
</evidence>
<protein>
    <submittedName>
        <fullName evidence="1">Orf64-like protein</fullName>
    </submittedName>
</protein>
<organism evidence="1 2">
    <name type="scientific">Peridroma alphabaculovirus</name>
    <dbReference type="NCBI Taxonomy" id="1346829"/>
    <lineage>
        <taxon>Viruses</taxon>
        <taxon>Viruses incertae sedis</taxon>
        <taxon>Naldaviricetes</taxon>
        <taxon>Lefavirales</taxon>
        <taxon>Baculoviridae</taxon>
        <taxon>Alphabaculovirus</taxon>
    </lineage>
</organism>
<accession>A0A068LRL5</accession>
<evidence type="ECO:0000313" key="1">
    <source>
        <dbReference type="EMBL" id="AIE47820.1"/>
    </source>
</evidence>
<dbReference type="EMBL" id="KM009991">
    <property type="protein sequence ID" value="AIE47820.1"/>
    <property type="molecule type" value="Genomic_DNA"/>
</dbReference>
<gene>
    <name evidence="1" type="ORF">pesp093</name>
</gene>
<dbReference type="GeneID" id="20004003"/>
<keyword evidence="2" id="KW-1185">Reference proteome</keyword>
<dbReference type="OrthoDB" id="12468at10239"/>
<reference evidence="1 2" key="1">
    <citation type="journal article" date="2015" name="Genome Announc.">
        <title>A Distinct Group II Alphabaculovirus Isolated from a Peridroma Species.</title>
        <authorList>
            <person name="Rohrmann G.F."/>
            <person name="Erlandson M.A."/>
            <person name="Theilmann D.A."/>
        </authorList>
    </citation>
    <scope>NUCLEOTIDE SEQUENCE [LARGE SCALE GENOMIC DNA]</scope>
    <source>
        <strain evidence="1">GR_167</strain>
    </source>
</reference>
<proteinExistence type="predicted"/>